<sequence>VTGGGGLLGEQHGRAIMQAGGHPVLLDIDGAKVSAVAGGISRDTGLEVLALQADVTDPSSLEAARDEVVRERGRIDGLVNNAAVDAKVSGELEWNEPTRLEQLTLERWDRELGVGLTGAFLCSRIFGSHMAGHGGGVIVNVSSDLGVLAPDQRLYRKPQLSEDEQPVKPVTYSVVKHGMVGLTRYLATYWTKQGVRCNCLCPGGVQDDQSDAFVQRVEQLIPMGRMASVDEYHGAIVFLLSKASDYLNGHVLLVDGGRSVW</sequence>
<feature type="non-terminal residue" evidence="3">
    <location>
        <position position="1"/>
    </location>
</feature>
<protein>
    <recommendedName>
        <fullName evidence="4">Oxidoreductase</fullName>
    </recommendedName>
</protein>
<keyword evidence="2" id="KW-0560">Oxidoreductase</keyword>
<dbReference type="InterPro" id="IPR002347">
    <property type="entry name" value="SDR_fam"/>
</dbReference>
<dbReference type="InterPro" id="IPR036291">
    <property type="entry name" value="NAD(P)-bd_dom_sf"/>
</dbReference>
<organism evidence="3">
    <name type="scientific">marine metagenome</name>
    <dbReference type="NCBI Taxonomy" id="408172"/>
    <lineage>
        <taxon>unclassified sequences</taxon>
        <taxon>metagenomes</taxon>
        <taxon>ecological metagenomes</taxon>
    </lineage>
</organism>
<proteinExistence type="inferred from homology"/>
<dbReference type="AlphaFoldDB" id="A0A381T3K6"/>
<dbReference type="PANTHER" id="PTHR42760:SF133">
    <property type="entry name" value="3-OXOACYL-[ACYL-CARRIER-PROTEIN] REDUCTASE"/>
    <property type="match status" value="1"/>
</dbReference>
<evidence type="ECO:0008006" key="4">
    <source>
        <dbReference type="Google" id="ProtNLM"/>
    </source>
</evidence>
<gene>
    <name evidence="3" type="ORF">METZ01_LOCUS63654</name>
</gene>
<accession>A0A381T3K6</accession>
<dbReference type="Pfam" id="PF13561">
    <property type="entry name" value="adh_short_C2"/>
    <property type="match status" value="1"/>
</dbReference>
<dbReference type="Gene3D" id="3.40.50.720">
    <property type="entry name" value="NAD(P)-binding Rossmann-like Domain"/>
    <property type="match status" value="1"/>
</dbReference>
<evidence type="ECO:0000256" key="2">
    <source>
        <dbReference type="ARBA" id="ARBA00023002"/>
    </source>
</evidence>
<dbReference type="SUPFAM" id="SSF51735">
    <property type="entry name" value="NAD(P)-binding Rossmann-fold domains"/>
    <property type="match status" value="1"/>
</dbReference>
<evidence type="ECO:0000313" key="3">
    <source>
        <dbReference type="EMBL" id="SVA10800.1"/>
    </source>
</evidence>
<dbReference type="PRINTS" id="PR00081">
    <property type="entry name" value="GDHRDH"/>
</dbReference>
<comment type="similarity">
    <text evidence="1">Belongs to the short-chain dehydrogenases/reductases (SDR) family.</text>
</comment>
<dbReference type="PANTHER" id="PTHR42760">
    <property type="entry name" value="SHORT-CHAIN DEHYDROGENASES/REDUCTASES FAMILY MEMBER"/>
    <property type="match status" value="1"/>
</dbReference>
<dbReference type="PRINTS" id="PR00080">
    <property type="entry name" value="SDRFAMILY"/>
</dbReference>
<dbReference type="EMBL" id="UINC01003976">
    <property type="protein sequence ID" value="SVA10800.1"/>
    <property type="molecule type" value="Genomic_DNA"/>
</dbReference>
<name>A0A381T3K6_9ZZZZ</name>
<evidence type="ECO:0000256" key="1">
    <source>
        <dbReference type="ARBA" id="ARBA00006484"/>
    </source>
</evidence>
<dbReference type="Pfam" id="PF00106">
    <property type="entry name" value="adh_short"/>
    <property type="match status" value="1"/>
</dbReference>
<reference evidence="3" key="1">
    <citation type="submission" date="2018-05" db="EMBL/GenBank/DDBJ databases">
        <authorList>
            <person name="Lanie J.A."/>
            <person name="Ng W.-L."/>
            <person name="Kazmierczak K.M."/>
            <person name="Andrzejewski T.M."/>
            <person name="Davidsen T.M."/>
            <person name="Wayne K.J."/>
            <person name="Tettelin H."/>
            <person name="Glass J.I."/>
            <person name="Rusch D."/>
            <person name="Podicherti R."/>
            <person name="Tsui H.-C.T."/>
            <person name="Winkler M.E."/>
        </authorList>
    </citation>
    <scope>NUCLEOTIDE SEQUENCE</scope>
</reference>
<dbReference type="GO" id="GO:0016616">
    <property type="term" value="F:oxidoreductase activity, acting on the CH-OH group of donors, NAD or NADP as acceptor"/>
    <property type="evidence" value="ECO:0007669"/>
    <property type="project" value="TreeGrafter"/>
</dbReference>